<reference evidence="1" key="1">
    <citation type="submission" date="2024-08" db="EMBL/GenBank/DDBJ databases">
        <title>Lentilactobacillus sp. nov., isolated from tree bark.</title>
        <authorList>
            <person name="Phuengjayaem S."/>
            <person name="Tanasupawat S."/>
        </authorList>
    </citation>
    <scope>NUCLEOTIDE SEQUENCE</scope>
    <source>
        <strain evidence="1">SPB1-3</strain>
    </source>
</reference>
<keyword evidence="1" id="KW-0378">Hydrolase</keyword>
<sequence>MTAIKSELDVVYNLDKDLKTDIYYDADLKSYSGAIIDIHGGGWFRGDKSKDADWGERLAKEGYFVAVPNYRYTPAAHYPAPLEDMDDLYSWLKASDYSFDHDHIGVVGSSAGGNMSVEMGIKYGIPVVSLSGILDIDDWLSKHEDVVPQPGDTNNTFNSTASSEINQTGANDAFYKWFVVNYFDGNQAEFEPATPYHRVTDKTGPMYLANSMNEFVPTSGVLQLEKTLVEHNIPVRTRFLTGSRHAKGYLDDVYDDTILFLKQTM</sequence>
<evidence type="ECO:0000313" key="1">
    <source>
        <dbReference type="EMBL" id="XFD39073.1"/>
    </source>
</evidence>
<dbReference type="Proteomes" id="UP001149860">
    <property type="component" value="Chromosome"/>
</dbReference>
<name>A0ACD5DD45_9LACO</name>
<proteinExistence type="predicted"/>
<accession>A0ACD5DD45</accession>
<evidence type="ECO:0000313" key="2">
    <source>
        <dbReference type="Proteomes" id="UP001149860"/>
    </source>
</evidence>
<gene>
    <name evidence="1" type="ORF">O0236_006450</name>
</gene>
<dbReference type="EMBL" id="CP168151">
    <property type="protein sequence ID" value="XFD39073.1"/>
    <property type="molecule type" value="Genomic_DNA"/>
</dbReference>
<organism evidence="1 2">
    <name type="scientific">Lentilactobacillus terminaliae</name>
    <dbReference type="NCBI Taxonomy" id="3003483"/>
    <lineage>
        <taxon>Bacteria</taxon>
        <taxon>Bacillati</taxon>
        <taxon>Bacillota</taxon>
        <taxon>Bacilli</taxon>
        <taxon>Lactobacillales</taxon>
        <taxon>Lactobacillaceae</taxon>
        <taxon>Lentilactobacillus</taxon>
    </lineage>
</organism>
<keyword evidence="2" id="KW-1185">Reference proteome</keyword>
<protein>
    <submittedName>
        <fullName evidence="1">Alpha/beta hydrolase</fullName>
    </submittedName>
</protein>